<proteinExistence type="predicted"/>
<protein>
    <submittedName>
        <fullName evidence="1">Uncharacterized protein</fullName>
    </submittedName>
</protein>
<comment type="caution">
    <text evidence="1">The sequence shown here is derived from an EMBL/GenBank/DDBJ whole genome shotgun (WGS) entry which is preliminary data.</text>
</comment>
<accession>A0AAV7T402</accession>
<keyword evidence="2" id="KW-1185">Reference proteome</keyword>
<evidence type="ECO:0000313" key="2">
    <source>
        <dbReference type="Proteomes" id="UP001066276"/>
    </source>
</evidence>
<name>A0AAV7T402_PLEWA</name>
<sequence length="143" mass="15334">MPGGRPRPGHGQSQQRGGGRASLCLLISECKGSARWWGRSEESEVNSIPPGLLSRQSGSPISCIIIICMCAEPRCRDAAAGPARAPAWVRSGGGYEAASLDVGRFSESRRGGRRRLETGALVFFPRRTKVFCVSGNVNLSNLY</sequence>
<dbReference type="AlphaFoldDB" id="A0AAV7T402"/>
<organism evidence="1 2">
    <name type="scientific">Pleurodeles waltl</name>
    <name type="common">Iberian ribbed newt</name>
    <dbReference type="NCBI Taxonomy" id="8319"/>
    <lineage>
        <taxon>Eukaryota</taxon>
        <taxon>Metazoa</taxon>
        <taxon>Chordata</taxon>
        <taxon>Craniata</taxon>
        <taxon>Vertebrata</taxon>
        <taxon>Euteleostomi</taxon>
        <taxon>Amphibia</taxon>
        <taxon>Batrachia</taxon>
        <taxon>Caudata</taxon>
        <taxon>Salamandroidea</taxon>
        <taxon>Salamandridae</taxon>
        <taxon>Pleurodelinae</taxon>
        <taxon>Pleurodeles</taxon>
    </lineage>
</organism>
<dbReference type="Proteomes" id="UP001066276">
    <property type="component" value="Chromosome 4_1"/>
</dbReference>
<evidence type="ECO:0000313" key="1">
    <source>
        <dbReference type="EMBL" id="KAJ1170687.1"/>
    </source>
</evidence>
<dbReference type="EMBL" id="JANPWB010000007">
    <property type="protein sequence ID" value="KAJ1170687.1"/>
    <property type="molecule type" value="Genomic_DNA"/>
</dbReference>
<gene>
    <name evidence="1" type="ORF">NDU88_002560</name>
</gene>
<reference evidence="1" key="1">
    <citation type="journal article" date="2022" name="bioRxiv">
        <title>Sequencing and chromosome-scale assembly of the giantPleurodeles waltlgenome.</title>
        <authorList>
            <person name="Brown T."/>
            <person name="Elewa A."/>
            <person name="Iarovenko S."/>
            <person name="Subramanian E."/>
            <person name="Araus A.J."/>
            <person name="Petzold A."/>
            <person name="Susuki M."/>
            <person name="Suzuki K.-i.T."/>
            <person name="Hayashi T."/>
            <person name="Toyoda A."/>
            <person name="Oliveira C."/>
            <person name="Osipova E."/>
            <person name="Leigh N.D."/>
            <person name="Simon A."/>
            <person name="Yun M.H."/>
        </authorList>
    </citation>
    <scope>NUCLEOTIDE SEQUENCE</scope>
    <source>
        <strain evidence="1">20211129_DDA</strain>
        <tissue evidence="1">Liver</tissue>
    </source>
</reference>